<keyword evidence="2 4" id="KW-0378">Hydrolase</keyword>
<dbReference type="GO" id="GO:0006508">
    <property type="term" value="P:proteolysis"/>
    <property type="evidence" value="ECO:0007669"/>
    <property type="project" value="InterPro"/>
</dbReference>
<protein>
    <submittedName>
        <fullName evidence="4">D-alanyl-D-alanine carboxypeptidase/D-alanyl-D-alanine-endopeptidase</fullName>
        <ecNumber evidence="4">3.4.16.4</ecNumber>
    </submittedName>
</protein>
<dbReference type="GO" id="GO:0009002">
    <property type="term" value="F:serine-type D-Ala-D-Ala carboxypeptidase activity"/>
    <property type="evidence" value="ECO:0007669"/>
    <property type="project" value="UniProtKB-EC"/>
</dbReference>
<dbReference type="EMBL" id="CP054929">
    <property type="protein sequence ID" value="QKW48776.1"/>
    <property type="molecule type" value="Genomic_DNA"/>
</dbReference>
<dbReference type="EC" id="3.4.16.4" evidence="4"/>
<dbReference type="GO" id="GO:0000270">
    <property type="term" value="P:peptidoglycan metabolic process"/>
    <property type="evidence" value="ECO:0007669"/>
    <property type="project" value="TreeGrafter"/>
</dbReference>
<sequence length="554" mass="58685">MRRPAHRPRTPRPHRADPPHRRRAHRPHRPHRARRLGAAALVAGLLATLSWSSPVGADPAAPPGLPEAIDAILADPRLDGATAGVVVADADSGAVRYAHRPEERLLPASNAKLTTSAAALELLGPDHRFRTEVLAHGSRRGAVLAGDLYLRGTGDPTLLAADYRALAARVARAGITRVTGHLVADDTRFDRARIGRGWAADDESAYYAAPISALTVAPDTDYDAGSVVVHTTPGAREGDRPRVRTVPHSRYPRVVNRASTVPAGQPRTLAVERAHGGDTLTVSGAIPLDGQPGKEWVSVREPTVHAATVFAEALAAEGVRVDGATRAGRPTPADAEPVATHRSMPLSRLLRPFLKLSNNTHAEVLTKAIGYERAGSGSWGAGLAAIVGYLRAEGLETARLRQVDGSGLSRMNALTAGQLARLLTAVRDAPWYPLWQAALPVACDPDRLTGGTLRSRMCDTPAARNARAKTGSLTGASALTGYVTDRAGRELAYSVVLNHHLAPSVKDIEDAIVVTLAAWDDRGTSRAPRGAPAADRARDQSGALECAWRKPLTC</sequence>
<gene>
    <name evidence="4" type="primary">dacB</name>
    <name evidence="4" type="ORF">HUT08_03585</name>
</gene>
<evidence type="ECO:0000313" key="4">
    <source>
        <dbReference type="EMBL" id="QKW48776.1"/>
    </source>
</evidence>
<dbReference type="Gene3D" id="3.40.710.10">
    <property type="entry name" value="DD-peptidase/beta-lactamase superfamily"/>
    <property type="match status" value="2"/>
</dbReference>
<accession>A0A7H8N307</accession>
<organism evidence="4 5">
    <name type="scientific">Streptomyces buecherae</name>
    <dbReference type="NCBI Taxonomy" id="2763006"/>
    <lineage>
        <taxon>Bacteria</taxon>
        <taxon>Bacillati</taxon>
        <taxon>Actinomycetota</taxon>
        <taxon>Actinomycetes</taxon>
        <taxon>Kitasatosporales</taxon>
        <taxon>Streptomycetaceae</taxon>
        <taxon>Streptomyces</taxon>
    </lineage>
</organism>
<feature type="region of interest" description="Disordered" evidence="3">
    <location>
        <begin position="1"/>
        <end position="33"/>
    </location>
</feature>
<keyword evidence="4" id="KW-0645">Protease</keyword>
<dbReference type="InterPro" id="IPR012338">
    <property type="entry name" value="Beta-lactam/transpept-like"/>
</dbReference>
<dbReference type="PANTHER" id="PTHR30023:SF0">
    <property type="entry name" value="PENICILLIN-SENSITIVE CARBOXYPEPTIDASE A"/>
    <property type="match status" value="1"/>
</dbReference>
<evidence type="ECO:0000256" key="2">
    <source>
        <dbReference type="ARBA" id="ARBA00022801"/>
    </source>
</evidence>
<reference evidence="4 5" key="1">
    <citation type="submission" date="2020-06" db="EMBL/GenBank/DDBJ databases">
        <title>Genome mining for natural products.</title>
        <authorList>
            <person name="Zhang B."/>
            <person name="Shi J."/>
            <person name="Ge H."/>
        </authorList>
    </citation>
    <scope>NUCLEOTIDE SEQUENCE [LARGE SCALE GENOMIC DNA]</scope>
    <source>
        <strain evidence="4 5">NA00687</strain>
    </source>
</reference>
<keyword evidence="4" id="KW-0121">Carboxypeptidase</keyword>
<dbReference type="PANTHER" id="PTHR30023">
    <property type="entry name" value="D-ALANYL-D-ALANINE CARBOXYPEPTIDASE"/>
    <property type="match status" value="1"/>
</dbReference>
<proteinExistence type="inferred from homology"/>
<dbReference type="PRINTS" id="PR00922">
    <property type="entry name" value="DADACBPTASE3"/>
</dbReference>
<feature type="compositionally biased region" description="Basic residues" evidence="3">
    <location>
        <begin position="1"/>
        <end position="13"/>
    </location>
</feature>
<dbReference type="NCBIfam" id="TIGR00666">
    <property type="entry name" value="PBP4"/>
    <property type="match status" value="1"/>
</dbReference>
<feature type="compositionally biased region" description="Basic residues" evidence="3">
    <location>
        <begin position="20"/>
        <end position="33"/>
    </location>
</feature>
<dbReference type="RefSeq" id="WP_176160508.1">
    <property type="nucleotide sequence ID" value="NZ_CP054929.1"/>
</dbReference>
<keyword evidence="5" id="KW-1185">Reference proteome</keyword>
<evidence type="ECO:0000256" key="3">
    <source>
        <dbReference type="SAM" id="MobiDB-lite"/>
    </source>
</evidence>
<dbReference type="Gene3D" id="3.50.80.20">
    <property type="entry name" value="D-Ala-D-Ala carboxypeptidase C, peptidase S13"/>
    <property type="match status" value="1"/>
</dbReference>
<dbReference type="SUPFAM" id="SSF56601">
    <property type="entry name" value="beta-lactamase/transpeptidase-like"/>
    <property type="match status" value="1"/>
</dbReference>
<dbReference type="InterPro" id="IPR000667">
    <property type="entry name" value="Peptidase_S13"/>
</dbReference>
<dbReference type="Pfam" id="PF02113">
    <property type="entry name" value="Peptidase_S13"/>
    <property type="match status" value="1"/>
</dbReference>
<dbReference type="Proteomes" id="UP000509303">
    <property type="component" value="Chromosome"/>
</dbReference>
<evidence type="ECO:0000313" key="5">
    <source>
        <dbReference type="Proteomes" id="UP000509303"/>
    </source>
</evidence>
<name>A0A7H8N307_9ACTN</name>
<dbReference type="AlphaFoldDB" id="A0A7H8N307"/>
<comment type="similarity">
    <text evidence="1">Belongs to the peptidase S13 family.</text>
</comment>
<evidence type="ECO:0000256" key="1">
    <source>
        <dbReference type="ARBA" id="ARBA00006096"/>
    </source>
</evidence>